<accession>V6F6Q1</accession>
<gene>
    <name evidence="2" type="ordered locus">MGMSRv2__3832</name>
</gene>
<dbReference type="InterPro" id="IPR036737">
    <property type="entry name" value="OmpA-like_sf"/>
</dbReference>
<keyword evidence="3" id="KW-1185">Reference proteome</keyword>
<dbReference type="Proteomes" id="UP000018922">
    <property type="component" value="Chromosome I"/>
</dbReference>
<dbReference type="EMBL" id="HG794546">
    <property type="protein sequence ID" value="CDL01047.1"/>
    <property type="molecule type" value="Genomic_DNA"/>
</dbReference>
<evidence type="ECO:0000313" key="3">
    <source>
        <dbReference type="Proteomes" id="UP000018922"/>
    </source>
</evidence>
<evidence type="ECO:0000256" key="1">
    <source>
        <dbReference type="SAM" id="Phobius"/>
    </source>
</evidence>
<name>V6F6Q1_MAGGM</name>
<proteinExistence type="predicted"/>
<dbReference type="Gene3D" id="3.30.1330.60">
    <property type="entry name" value="OmpA-like domain"/>
    <property type="match status" value="1"/>
</dbReference>
<dbReference type="STRING" id="1430440.MGMSRv2__3832"/>
<keyword evidence="1" id="KW-0472">Membrane</keyword>
<reference evidence="2 3" key="1">
    <citation type="journal article" date="2014" name="Genome Announc.">
        <title>Complete genome sequence of Magnetospirillum gryphiswaldense MSR-1.</title>
        <authorList>
            <person name="Wang X."/>
            <person name="Wang Q."/>
            <person name="Zhang W."/>
            <person name="Wang Y."/>
            <person name="Li L."/>
            <person name="Wen T."/>
            <person name="Zhang T."/>
            <person name="Zhang Y."/>
            <person name="Xu J."/>
            <person name="Hu J."/>
            <person name="Li S."/>
            <person name="Liu L."/>
            <person name="Liu J."/>
            <person name="Jiang W."/>
            <person name="Tian J."/>
            <person name="Li Y."/>
            <person name="Schuler D."/>
            <person name="Wang L."/>
            <person name="Li J."/>
        </authorList>
    </citation>
    <scope>NUCLEOTIDE SEQUENCE [LARGE SCALE GENOMIC DNA]</scope>
    <source>
        <strain evidence="3">DSM 6361 / JCM 21280 / NBRC 15271 / MSR-1</strain>
    </source>
</reference>
<dbReference type="eggNOG" id="COG2982">
    <property type="taxonomic scope" value="Bacteria"/>
</dbReference>
<dbReference type="KEGG" id="mgy:MGMSRv2__3832"/>
<keyword evidence="1" id="KW-0812">Transmembrane</keyword>
<sequence>MNVPVEAAKPRRKPLRLFVVILAMLAALAVPAGLYLPDFGLRWGVTKGLAEMGWSQASVNQARLSLWKGDIAIRGMQAASALGEALGIDGIDLNFRWKPLLDRRVWLEQVSLDKAEVVLSRDGAGWRINGLPLPGSGKGEPAQASDWGYGITALTLTDSVLRIEDGALRVVVAVERLDVRDVQSWNPLALASLSLQGRINGAPVDLRGTFRPFAANLDFTADVDLRGLDTAPFAQWGGLTGWRGALTSKVRLKGDLGGKADMAADGRIEFSNGAIPLEGNGQVRAKSLIWQGRLAWANGLKAAGTLEAADLSFAQGLAAIAATAVHADLTRASMDGRAEILEWSGSLSAKGWDMTMDGLRIRHGQLAWTGDTYLNLSAKAKTLFQAKGKADGAETVIVSGPWRLAAAKTEAEGEFAHERPEGLLPPLAATMTLNVDGLSVHQGDRQWLAADQARLRGLELSPKAVTLARLDAKAVSALARDKLYNPRLRAGAVTLERLRVSPQGDLEVASLSLAQPVLRLNRDHTGLQGFNDLKDKNAPAGGDAAMPRLALGQLHVNGGQVEFRDRSTTDPVRVSVSNLALDMAAIDSAYPERDSSFTLAAAIGAAELSAQGAVRPFQPIPGLDAKGRVRALDLPQLSPYAADALGVNLHTGQLDAQVAMALREGKLDGRLDLVLSRLTIAQPDPNAPLAKQADMPIETVLDLLRDGQDRISLAIPVKGDLDNPNFDTSDAVNQAIGGALKSTVFTTLKVAFPLVGLIGLVLDEAEKPVLALQAVSFADGSSQVSEPQAESLKKISGLLAERDGIRLNLCGVAVTAKDGPVLRSETSFLARLKAMMADKDREELAQIHRDRLYRLAEARAVAVKSWLVGQGGIDQGRLFTCRPRIDDVDKAAPRVDLVL</sequence>
<dbReference type="InterPro" id="IPR008023">
    <property type="entry name" value="DUF748"/>
</dbReference>
<feature type="transmembrane region" description="Helical" evidence="1">
    <location>
        <begin position="17"/>
        <end position="36"/>
    </location>
</feature>
<dbReference type="PANTHER" id="PTHR30441">
    <property type="entry name" value="DUF748 DOMAIN-CONTAINING PROTEIN"/>
    <property type="match status" value="1"/>
</dbReference>
<evidence type="ECO:0008006" key="4">
    <source>
        <dbReference type="Google" id="ProtNLM"/>
    </source>
</evidence>
<dbReference type="AlphaFoldDB" id="V6F6Q1"/>
<dbReference type="GO" id="GO:0090313">
    <property type="term" value="P:regulation of protein targeting to membrane"/>
    <property type="evidence" value="ECO:0007669"/>
    <property type="project" value="TreeGrafter"/>
</dbReference>
<keyword evidence="1" id="KW-1133">Transmembrane helix</keyword>
<dbReference type="InterPro" id="IPR052894">
    <property type="entry name" value="AsmA-related"/>
</dbReference>
<dbReference type="HOGENOM" id="CLU_323333_0_0_5"/>
<dbReference type="PANTHER" id="PTHR30441:SF4">
    <property type="entry name" value="PROTEIN ASMA"/>
    <property type="match status" value="1"/>
</dbReference>
<dbReference type="GO" id="GO:0005886">
    <property type="term" value="C:plasma membrane"/>
    <property type="evidence" value="ECO:0007669"/>
    <property type="project" value="TreeGrafter"/>
</dbReference>
<protein>
    <recommendedName>
        <fullName evidence="4">DUF748 domain-containing protein</fullName>
    </recommendedName>
</protein>
<dbReference type="Pfam" id="PF05359">
    <property type="entry name" value="DUF748"/>
    <property type="match status" value="1"/>
</dbReference>
<dbReference type="eggNOG" id="COG2885">
    <property type="taxonomic scope" value="Bacteria"/>
</dbReference>
<organism evidence="2 3">
    <name type="scientific">Magnetospirillum gryphiswaldense (strain DSM 6361 / JCM 21280 / NBRC 15271 / MSR-1)</name>
    <dbReference type="NCBI Taxonomy" id="431944"/>
    <lineage>
        <taxon>Bacteria</taxon>
        <taxon>Pseudomonadati</taxon>
        <taxon>Pseudomonadota</taxon>
        <taxon>Alphaproteobacteria</taxon>
        <taxon>Rhodospirillales</taxon>
        <taxon>Rhodospirillaceae</taxon>
        <taxon>Magnetospirillum</taxon>
    </lineage>
</organism>
<evidence type="ECO:0000313" key="2">
    <source>
        <dbReference type="EMBL" id="CDL01047.1"/>
    </source>
</evidence>